<evidence type="ECO:0000256" key="3">
    <source>
        <dbReference type="ARBA" id="ARBA00023004"/>
    </source>
</evidence>
<feature type="domain" description="Rieske" evidence="7">
    <location>
        <begin position="171"/>
        <end position="268"/>
    </location>
</feature>
<dbReference type="InterPro" id="IPR005805">
    <property type="entry name" value="Rieske_Fe-S_prot_C"/>
</dbReference>
<dbReference type="GO" id="GO:0046872">
    <property type="term" value="F:metal ion binding"/>
    <property type="evidence" value="ECO:0007669"/>
    <property type="project" value="UniProtKB-KW"/>
</dbReference>
<accession>A0A5B2WFL5</accession>
<dbReference type="Gene3D" id="2.102.10.10">
    <property type="entry name" value="Rieske [2Fe-2S] iron-sulphur domain"/>
    <property type="match status" value="1"/>
</dbReference>
<proteinExistence type="predicted"/>
<reference evidence="8 9" key="2">
    <citation type="submission" date="2019-09" db="EMBL/GenBank/DDBJ databases">
        <authorList>
            <person name="Jin C."/>
        </authorList>
    </citation>
    <scope>NUCLEOTIDE SEQUENCE [LARGE SCALE GENOMIC DNA]</scope>
    <source>
        <strain evidence="8 9">AN110305</strain>
    </source>
</reference>
<evidence type="ECO:0000256" key="5">
    <source>
        <dbReference type="ARBA" id="ARBA00023157"/>
    </source>
</evidence>
<reference evidence="8 9" key="1">
    <citation type="submission" date="2019-09" db="EMBL/GenBank/DDBJ databases">
        <title>Goodfellowia gen. nov., a new genus of the Pseudonocardineae related to Actinoalloteichus, containing Goodfellowia coeruleoviolacea gen. nov., comb. nov. gen. nov., comb. nov.</title>
        <authorList>
            <person name="Labeda D."/>
        </authorList>
    </citation>
    <scope>NUCLEOTIDE SEQUENCE [LARGE SCALE GENOMIC DNA]</scope>
    <source>
        <strain evidence="8 9">AN110305</strain>
    </source>
</reference>
<dbReference type="PRINTS" id="PR00162">
    <property type="entry name" value="RIESKE"/>
</dbReference>
<dbReference type="GO" id="GO:0004497">
    <property type="term" value="F:monooxygenase activity"/>
    <property type="evidence" value="ECO:0007669"/>
    <property type="project" value="UniProtKB-ARBA"/>
</dbReference>
<dbReference type="OrthoDB" id="9767869at2"/>
<evidence type="ECO:0000256" key="1">
    <source>
        <dbReference type="ARBA" id="ARBA00022714"/>
    </source>
</evidence>
<evidence type="ECO:0000256" key="6">
    <source>
        <dbReference type="SAM" id="MobiDB-lite"/>
    </source>
</evidence>
<evidence type="ECO:0000313" key="9">
    <source>
        <dbReference type="Proteomes" id="UP000323454"/>
    </source>
</evidence>
<evidence type="ECO:0000256" key="4">
    <source>
        <dbReference type="ARBA" id="ARBA00023014"/>
    </source>
</evidence>
<keyword evidence="5" id="KW-1015">Disulfide bond</keyword>
<dbReference type="Proteomes" id="UP000323454">
    <property type="component" value="Unassembled WGS sequence"/>
</dbReference>
<evidence type="ECO:0000259" key="7">
    <source>
        <dbReference type="PROSITE" id="PS51296"/>
    </source>
</evidence>
<organism evidence="8 9">
    <name type="scientific">Solihabitans fulvus</name>
    <dbReference type="NCBI Taxonomy" id="1892852"/>
    <lineage>
        <taxon>Bacteria</taxon>
        <taxon>Bacillati</taxon>
        <taxon>Actinomycetota</taxon>
        <taxon>Actinomycetes</taxon>
        <taxon>Pseudonocardiales</taxon>
        <taxon>Pseudonocardiaceae</taxon>
        <taxon>Solihabitans</taxon>
    </lineage>
</organism>
<feature type="compositionally biased region" description="Low complexity" evidence="6">
    <location>
        <begin position="77"/>
        <end position="91"/>
    </location>
</feature>
<dbReference type="RefSeq" id="WP_149854943.1">
    <property type="nucleotide sequence ID" value="NZ_VUOB01000093.1"/>
</dbReference>
<keyword evidence="1" id="KW-0001">2Fe-2S</keyword>
<evidence type="ECO:0000313" key="8">
    <source>
        <dbReference type="EMBL" id="KAA2250125.1"/>
    </source>
</evidence>
<evidence type="ECO:0000256" key="2">
    <source>
        <dbReference type="ARBA" id="ARBA00022723"/>
    </source>
</evidence>
<dbReference type="InterPro" id="IPR017941">
    <property type="entry name" value="Rieske_2Fe-2S"/>
</dbReference>
<protein>
    <submittedName>
        <fullName evidence="8">Rieske 2Fe-2S domain-containing protein</fullName>
    </submittedName>
</protein>
<feature type="compositionally biased region" description="Gly residues" evidence="6">
    <location>
        <begin position="92"/>
        <end position="101"/>
    </location>
</feature>
<dbReference type="SUPFAM" id="SSF50022">
    <property type="entry name" value="ISP domain"/>
    <property type="match status" value="1"/>
</dbReference>
<dbReference type="EMBL" id="VUOB01000093">
    <property type="protein sequence ID" value="KAA2250125.1"/>
    <property type="molecule type" value="Genomic_DNA"/>
</dbReference>
<dbReference type="InterPro" id="IPR036922">
    <property type="entry name" value="Rieske_2Fe-2S_sf"/>
</dbReference>
<dbReference type="CDD" id="cd03467">
    <property type="entry name" value="Rieske"/>
    <property type="match status" value="1"/>
</dbReference>
<dbReference type="Pfam" id="PF00355">
    <property type="entry name" value="Rieske"/>
    <property type="match status" value="1"/>
</dbReference>
<dbReference type="AlphaFoldDB" id="A0A5B2WFL5"/>
<keyword evidence="3" id="KW-0408">Iron</keyword>
<keyword evidence="4" id="KW-0411">Iron-sulfur</keyword>
<dbReference type="GO" id="GO:0016705">
    <property type="term" value="F:oxidoreductase activity, acting on paired donors, with incorporation or reduction of molecular oxygen"/>
    <property type="evidence" value="ECO:0007669"/>
    <property type="project" value="UniProtKB-ARBA"/>
</dbReference>
<feature type="region of interest" description="Disordered" evidence="6">
    <location>
        <begin position="77"/>
        <end position="121"/>
    </location>
</feature>
<dbReference type="GO" id="GO:0016020">
    <property type="term" value="C:membrane"/>
    <property type="evidence" value="ECO:0007669"/>
    <property type="project" value="InterPro"/>
</dbReference>
<keyword evidence="2" id="KW-0479">Metal-binding</keyword>
<keyword evidence="9" id="KW-1185">Reference proteome</keyword>
<comment type="caution">
    <text evidence="8">The sequence shown here is derived from an EMBL/GenBank/DDBJ whole genome shotgun (WGS) entry which is preliminary data.</text>
</comment>
<sequence>MTERGVRGFVGELLRARPSRSSRQFRWSRLFWWFRVDSADEAVLRTAIALRAARPDAGTPREDFVAGLHERLAAELGESASSTSSGHPGSLGSSGSGGHSAQGGAEPVASGPESGRAAGAAPTRRRFVRVAAAVAAGSAGLGVGLGRLLGVRPDAPPVVAEPTLQPNAGEWRAVVASKDLPEGGVRPFELGAVVGFVERTGGQLRGVSGVCTHLGCRLALDAPSRELNCPCHRASFAVSGEVLRHQLPIALPALPRLLVRESDGVVQVFVPSSGAM</sequence>
<gene>
    <name evidence="8" type="ORF">F0L68_38945</name>
</gene>
<name>A0A5B2WFL5_9PSEU</name>
<dbReference type="GO" id="GO:0051537">
    <property type="term" value="F:2 iron, 2 sulfur cluster binding"/>
    <property type="evidence" value="ECO:0007669"/>
    <property type="project" value="UniProtKB-KW"/>
</dbReference>
<dbReference type="PROSITE" id="PS51296">
    <property type="entry name" value="RIESKE"/>
    <property type="match status" value="1"/>
</dbReference>